<feature type="domain" description="Diacylglycerol glucosyltransferase N-terminal" evidence="4">
    <location>
        <begin position="16"/>
        <end position="179"/>
    </location>
</feature>
<keyword evidence="3" id="KW-0808">Transferase</keyword>
<dbReference type="InterPro" id="IPR050519">
    <property type="entry name" value="Glycosyltransf_28_UgtP"/>
</dbReference>
<dbReference type="InterPro" id="IPR009695">
    <property type="entry name" value="Diacylglyc_glucosyltr_N"/>
</dbReference>
<dbReference type="EMBL" id="JALAWA010000002">
    <property type="protein sequence ID" value="MCY9183908.1"/>
    <property type="molecule type" value="Genomic_DNA"/>
</dbReference>
<dbReference type="Pfam" id="PF06925">
    <property type="entry name" value="MGDG_synth"/>
    <property type="match status" value="1"/>
</dbReference>
<comment type="similarity">
    <text evidence="1">Belongs to the glycosyltransferase 28 family.</text>
</comment>
<name>A0A9Q4HNE1_9BACI</name>
<reference evidence="5" key="1">
    <citation type="submission" date="2022-02" db="EMBL/GenBank/DDBJ databases">
        <title>Crop Bioprotection Bacillus Genome Sequencing.</title>
        <authorList>
            <person name="Dunlap C."/>
        </authorList>
    </citation>
    <scope>NUCLEOTIDE SEQUENCE</scope>
    <source>
        <strain evidence="5">EC49O2N-C10</strain>
    </source>
</reference>
<dbReference type="GO" id="GO:0016758">
    <property type="term" value="F:hexosyltransferase activity"/>
    <property type="evidence" value="ECO:0007669"/>
    <property type="project" value="InterPro"/>
</dbReference>
<dbReference type="PANTHER" id="PTHR43025:SF3">
    <property type="entry name" value="MONOGALACTOSYLDIACYLGLYCEROL SYNTHASE 1, CHLOROPLASTIC"/>
    <property type="match status" value="1"/>
</dbReference>
<dbReference type="AlphaFoldDB" id="A0A9Q4HNE1"/>
<dbReference type="SUPFAM" id="SSF53756">
    <property type="entry name" value="UDP-Glycosyltransferase/glycogen phosphorylase"/>
    <property type="match status" value="1"/>
</dbReference>
<dbReference type="GO" id="GO:0016020">
    <property type="term" value="C:membrane"/>
    <property type="evidence" value="ECO:0007669"/>
    <property type="project" value="GOC"/>
</dbReference>
<evidence type="ECO:0000256" key="2">
    <source>
        <dbReference type="ARBA" id="ARBA00022676"/>
    </source>
</evidence>
<dbReference type="Gene3D" id="3.40.50.2000">
    <property type="entry name" value="Glycogen Phosphorylase B"/>
    <property type="match status" value="1"/>
</dbReference>
<accession>A0A9Q4HNE1</accession>
<dbReference type="Proteomes" id="UP001073053">
    <property type="component" value="Unassembled WGS sequence"/>
</dbReference>
<protein>
    <submittedName>
        <fullName evidence="5">Glycosyltransferase</fullName>
    </submittedName>
</protein>
<organism evidence="5 6">
    <name type="scientific">Bacillus halotolerans</name>
    <dbReference type="NCBI Taxonomy" id="260554"/>
    <lineage>
        <taxon>Bacteria</taxon>
        <taxon>Bacillati</taxon>
        <taxon>Bacillota</taxon>
        <taxon>Bacilli</taxon>
        <taxon>Bacillales</taxon>
        <taxon>Bacillaceae</taxon>
        <taxon>Bacillus</taxon>
    </lineage>
</organism>
<evidence type="ECO:0000313" key="5">
    <source>
        <dbReference type="EMBL" id="MCY9183908.1"/>
    </source>
</evidence>
<evidence type="ECO:0000259" key="4">
    <source>
        <dbReference type="Pfam" id="PF06925"/>
    </source>
</evidence>
<gene>
    <name evidence="5" type="ORF">MOF03_04420</name>
</gene>
<comment type="caution">
    <text evidence="5">The sequence shown here is derived from an EMBL/GenBank/DDBJ whole genome shotgun (WGS) entry which is preliminary data.</text>
</comment>
<keyword evidence="2" id="KW-0328">Glycosyltransferase</keyword>
<dbReference type="RefSeq" id="WP_268498145.1">
    <property type="nucleotide sequence ID" value="NZ_JALAVZ010000011.1"/>
</dbReference>
<proteinExistence type="inferred from homology"/>
<dbReference type="PANTHER" id="PTHR43025">
    <property type="entry name" value="MONOGALACTOSYLDIACYLGLYCEROL SYNTHASE"/>
    <property type="match status" value="1"/>
</dbReference>
<dbReference type="GO" id="GO:0009247">
    <property type="term" value="P:glycolipid biosynthetic process"/>
    <property type="evidence" value="ECO:0007669"/>
    <property type="project" value="InterPro"/>
</dbReference>
<evidence type="ECO:0000256" key="3">
    <source>
        <dbReference type="ARBA" id="ARBA00022679"/>
    </source>
</evidence>
<evidence type="ECO:0000256" key="1">
    <source>
        <dbReference type="ARBA" id="ARBA00006962"/>
    </source>
</evidence>
<evidence type="ECO:0000313" key="6">
    <source>
        <dbReference type="Proteomes" id="UP001073053"/>
    </source>
</evidence>
<sequence>MTNILIFPFLSISTGHHHVADALKADLESKGLHSEKIDIFSHTYKHLEQLSSSAYLKWIQYFPKTYSGIYKLLACGECKNVKRYAMYEWLFMQSMRQILKEKQPDIAFCTHALPSYLLNRLKPEYPNMTIVNVYTDFFVNQVWGRKNIDYHFVPIMDIKKQLMTEGISQEKIFLTGIPVHRAYETGTADTCQHRPPYTVMITGGSMGVGGIFKLVQKLSPGGNILYKILCGRNEKLYRYVKSLQHPFIEAIPYLHSKAEMNSLYAQASGVMTKPGGVTISECLKKRLPVFIYHALPGQEEMNVNLLKERQLVTDIRNWDMKRAEERISAFFQSNERAAAEKQVREYLGQMCDREIGEVLKRILDECEHKKTPS</sequence>